<keyword evidence="3" id="KW-0732">Signal</keyword>
<feature type="compositionally biased region" description="Basic and acidic residues" evidence="2">
    <location>
        <begin position="382"/>
        <end position="393"/>
    </location>
</feature>
<accession>A0AA47P7F4</accession>
<evidence type="ECO:0000259" key="4">
    <source>
        <dbReference type="PROSITE" id="PS50041"/>
    </source>
</evidence>
<feature type="signal peptide" evidence="3">
    <location>
        <begin position="1"/>
        <end position="18"/>
    </location>
</feature>
<proteinExistence type="predicted"/>
<evidence type="ECO:0000256" key="1">
    <source>
        <dbReference type="ARBA" id="ARBA00023157"/>
    </source>
</evidence>
<evidence type="ECO:0000313" key="6">
    <source>
        <dbReference type="Proteomes" id="UP001174136"/>
    </source>
</evidence>
<dbReference type="InterPro" id="IPR018378">
    <property type="entry name" value="C-type_lectin_CS"/>
</dbReference>
<dbReference type="Gene3D" id="3.10.100.10">
    <property type="entry name" value="Mannose-Binding Protein A, subunit A"/>
    <property type="match status" value="1"/>
</dbReference>
<dbReference type="InterPro" id="IPR050111">
    <property type="entry name" value="C-type_lectin/snaclec_domain"/>
</dbReference>
<dbReference type="PANTHER" id="PTHR22803">
    <property type="entry name" value="MANNOSE, PHOSPHOLIPASE, LECTIN RECEPTOR RELATED"/>
    <property type="match status" value="1"/>
</dbReference>
<dbReference type="SMART" id="SM00034">
    <property type="entry name" value="CLECT"/>
    <property type="match status" value="1"/>
</dbReference>
<protein>
    <submittedName>
        <fullName evidence="5">Galactose-specific lectin nattectin</fullName>
    </submittedName>
</protein>
<dbReference type="InterPro" id="IPR016186">
    <property type="entry name" value="C-type_lectin-like/link_sf"/>
</dbReference>
<reference evidence="5" key="1">
    <citation type="journal article" date="2023" name="Front. Mar. Sci.">
        <title>A new Merluccius polli reference genome to investigate the effects of global change in West African waters.</title>
        <authorList>
            <person name="Mateo J.L."/>
            <person name="Blanco-Fernandez C."/>
            <person name="Garcia-Vazquez E."/>
            <person name="Machado-Schiaffino G."/>
        </authorList>
    </citation>
    <scope>NUCLEOTIDE SEQUENCE</scope>
    <source>
        <strain evidence="5">C29</strain>
        <tissue evidence="5">Fin</tissue>
    </source>
</reference>
<dbReference type="InterPro" id="IPR016187">
    <property type="entry name" value="CTDL_fold"/>
</dbReference>
<keyword evidence="1" id="KW-1015">Disulfide bond</keyword>
<dbReference type="SUPFAM" id="SSF56436">
    <property type="entry name" value="C-type lectin-like"/>
    <property type="match status" value="1"/>
</dbReference>
<comment type="caution">
    <text evidence="5">The sequence shown here is derived from an EMBL/GenBank/DDBJ whole genome shotgun (WGS) entry which is preliminary data.</text>
</comment>
<keyword evidence="6" id="KW-1185">Reference proteome</keyword>
<dbReference type="EMBL" id="JAOPHQ010001551">
    <property type="protein sequence ID" value="KAK0150213.1"/>
    <property type="molecule type" value="Genomic_DNA"/>
</dbReference>
<sequence>MYLRSIVLCGLLHALALADPLTQTSTNTSTDLKLQQGSCPEFWYSHDGRCYKYVSSRMTWADAELHCLTLDANLVSIHNANENDFIVRLIQDFNPGQELHWIGFTDALKEGHWMWTDGSQRDFTAWNERQPDNVGGIEHCGHIYNTQSKWNDIPCNHVYQFVCKAHLVPVGPGQKADYDAATGALVSRARPHSVLNIHRESQLRRNFGGDLAKQFNDDFLYILPHHLRYPGHSEVPTSRISIHIVVLLPELRAHFSQGCSIRLEGVHLSSHVLHPSPQSLQGVCDTVLIETDSESSGSSLTGFFFSHRNATYLLVSKSGCVLLRAPVAENNNNNSNNNINNNPHPPYREMLSPAAGPAGPGGGGGRPLFGGAMSARVPPGARDWRMGEEDRRATRVRSGAAKP</sequence>
<gene>
    <name evidence="5" type="primary">LECG_3</name>
    <name evidence="5" type="ORF">N1851_008866</name>
</gene>
<feature type="compositionally biased region" description="Gly residues" evidence="2">
    <location>
        <begin position="358"/>
        <end position="368"/>
    </location>
</feature>
<feature type="domain" description="C-type lectin" evidence="4">
    <location>
        <begin position="46"/>
        <end position="164"/>
    </location>
</feature>
<name>A0AA47P7F4_MERPO</name>
<evidence type="ECO:0000313" key="5">
    <source>
        <dbReference type="EMBL" id="KAK0150213.1"/>
    </source>
</evidence>
<evidence type="ECO:0000256" key="3">
    <source>
        <dbReference type="SAM" id="SignalP"/>
    </source>
</evidence>
<feature type="region of interest" description="Disordered" evidence="2">
    <location>
        <begin position="332"/>
        <end position="403"/>
    </location>
</feature>
<dbReference type="InterPro" id="IPR001304">
    <property type="entry name" value="C-type_lectin-like"/>
</dbReference>
<dbReference type="PROSITE" id="PS00615">
    <property type="entry name" value="C_TYPE_LECTIN_1"/>
    <property type="match status" value="1"/>
</dbReference>
<feature type="compositionally biased region" description="Low complexity" evidence="2">
    <location>
        <begin position="332"/>
        <end position="342"/>
    </location>
</feature>
<dbReference type="Pfam" id="PF00059">
    <property type="entry name" value="Lectin_C"/>
    <property type="match status" value="1"/>
</dbReference>
<dbReference type="AlphaFoldDB" id="A0AA47P7F4"/>
<feature type="chain" id="PRO_5041366574" evidence="3">
    <location>
        <begin position="19"/>
        <end position="403"/>
    </location>
</feature>
<evidence type="ECO:0000256" key="2">
    <source>
        <dbReference type="SAM" id="MobiDB-lite"/>
    </source>
</evidence>
<organism evidence="5 6">
    <name type="scientific">Merluccius polli</name>
    <name type="common">Benguela hake</name>
    <name type="synonym">Merluccius cadenati</name>
    <dbReference type="NCBI Taxonomy" id="89951"/>
    <lineage>
        <taxon>Eukaryota</taxon>
        <taxon>Metazoa</taxon>
        <taxon>Chordata</taxon>
        <taxon>Craniata</taxon>
        <taxon>Vertebrata</taxon>
        <taxon>Euteleostomi</taxon>
        <taxon>Actinopterygii</taxon>
        <taxon>Neopterygii</taxon>
        <taxon>Teleostei</taxon>
        <taxon>Neoteleostei</taxon>
        <taxon>Acanthomorphata</taxon>
        <taxon>Zeiogadaria</taxon>
        <taxon>Gadariae</taxon>
        <taxon>Gadiformes</taxon>
        <taxon>Gadoidei</taxon>
        <taxon>Merlucciidae</taxon>
        <taxon>Merluccius</taxon>
    </lineage>
</organism>
<dbReference type="PROSITE" id="PS50041">
    <property type="entry name" value="C_TYPE_LECTIN_2"/>
    <property type="match status" value="1"/>
</dbReference>
<dbReference type="Proteomes" id="UP001174136">
    <property type="component" value="Unassembled WGS sequence"/>
</dbReference>